<reference evidence="7" key="1">
    <citation type="submission" date="2019-11" db="EMBL/GenBank/DDBJ databases">
        <title>The nuclear and mitochondrial genomes of Frieseomelitta varia - a highly eusocial stingless bee (Meliponini) with a permanently sterile worker caste.</title>
        <authorList>
            <person name="Freitas F.C.P."/>
            <person name="Lourenco A.P."/>
            <person name="Nunes F.M.F."/>
            <person name="Paschoal A.R."/>
            <person name="Abreu F.C.P."/>
            <person name="Barbin F.O."/>
            <person name="Bataglia L."/>
            <person name="Cardoso-Junior C.A.M."/>
            <person name="Cervoni M.S."/>
            <person name="Silva S.R."/>
            <person name="Dalarmi F."/>
            <person name="Del Lama M.A."/>
            <person name="Depintor T.S."/>
            <person name="Ferreira K.M."/>
            <person name="Goria P.S."/>
            <person name="Jaskot M.C."/>
            <person name="Lago D.C."/>
            <person name="Luna-Lucena D."/>
            <person name="Moda L.M."/>
            <person name="Nascimento L."/>
            <person name="Pedrino M."/>
            <person name="Rabico F.O."/>
            <person name="Sanches F.C."/>
            <person name="Santos D.E."/>
            <person name="Santos C.G."/>
            <person name="Vieira J."/>
            <person name="Lopes T.F."/>
            <person name="Barchuk A.R."/>
            <person name="Hartfelder K."/>
            <person name="Simoes Z.L.P."/>
            <person name="Bitondi M.M.G."/>
            <person name="Pinheiro D.G."/>
        </authorList>
    </citation>
    <scope>NUCLEOTIDE SEQUENCE</scope>
    <source>
        <strain evidence="7">USP_RPSP 00005682</strain>
        <tissue evidence="7">Whole individual</tissue>
    </source>
</reference>
<evidence type="ECO:0000256" key="4">
    <source>
        <dbReference type="ARBA" id="ARBA00022777"/>
    </source>
</evidence>
<gene>
    <name evidence="7" type="ORF">E2986_02861</name>
</gene>
<dbReference type="GO" id="GO:0006741">
    <property type="term" value="P:NADP+ biosynthetic process"/>
    <property type="evidence" value="ECO:0007669"/>
    <property type="project" value="InterPro"/>
</dbReference>
<dbReference type="InterPro" id="IPR017437">
    <property type="entry name" value="ATP-NAD_kinase_PpnK-typ_C"/>
</dbReference>
<comment type="caution">
    <text evidence="7">The sequence shown here is derived from an EMBL/GenBank/DDBJ whole genome shotgun (WGS) entry which is preliminary data.</text>
</comment>
<evidence type="ECO:0000256" key="6">
    <source>
        <dbReference type="ARBA" id="ARBA00023027"/>
    </source>
</evidence>
<evidence type="ECO:0000256" key="3">
    <source>
        <dbReference type="ARBA" id="ARBA00022679"/>
    </source>
</evidence>
<sequence length="413" mass="47600">MTMHAMTTFYHLRRSAKAVQFLQPHSVYNNLRLFLRNESSFVPKRVLIVAKLSRYHFEKLREPNLNDEQLKLKLLERGSDYDTMIASHMATKHVKNQVIEVFKKMNIEYKIINRENLDSSNFTWADLILPIGGDGTFLLASNMIFDNKKPIIGINSFPERSEGYLMLPSKYTTRIPEIFEMLKAGHYNVVMRRRIRTTIKGDNIWEPPFHSHEKGRVVGEEKFYVQDLERETRNALPKERRLPWLALNEVFIAEVLSARTSTLLINVNNEEKYHLVKSSGLCVSTGTGSTSWYRSINSVSPQVVKEILRLLNKKEFSNEEIEQICSTFNATLSFNAEELKLCYTIRDLIVNDMWPTPKCLHPRGFCDKLTVISHCYDAGIVLDGGIAVPFNFGTTAILETYPEDSLRALTLPE</sequence>
<evidence type="ECO:0000313" key="8">
    <source>
        <dbReference type="Proteomes" id="UP000655588"/>
    </source>
</evidence>
<protein>
    <recommendedName>
        <fullName evidence="2">NAD(+) kinase</fullName>
        <ecNumber evidence="2">2.7.1.23</ecNumber>
    </recommendedName>
</protein>
<proteinExistence type="inferred from homology"/>
<keyword evidence="5" id="KW-0521">NADP</keyword>
<dbReference type="Proteomes" id="UP000655588">
    <property type="component" value="Unassembled WGS sequence"/>
</dbReference>
<dbReference type="Gene3D" id="3.40.50.10330">
    <property type="entry name" value="Probable inorganic polyphosphate/atp-NAD kinase, domain 1"/>
    <property type="match status" value="1"/>
</dbReference>
<dbReference type="Gene3D" id="2.60.200.30">
    <property type="entry name" value="Probable inorganic polyphosphate/atp-NAD kinase, domain 2"/>
    <property type="match status" value="1"/>
</dbReference>
<evidence type="ECO:0000256" key="5">
    <source>
        <dbReference type="ARBA" id="ARBA00022857"/>
    </source>
</evidence>
<comment type="similarity">
    <text evidence="1">Belongs to the NAD kinase family.</text>
</comment>
<dbReference type="InterPro" id="IPR016064">
    <property type="entry name" value="NAD/diacylglycerol_kinase_sf"/>
</dbReference>
<organism evidence="7 8">
    <name type="scientific">Frieseomelitta varia</name>
    <dbReference type="NCBI Taxonomy" id="561572"/>
    <lineage>
        <taxon>Eukaryota</taxon>
        <taxon>Metazoa</taxon>
        <taxon>Ecdysozoa</taxon>
        <taxon>Arthropoda</taxon>
        <taxon>Hexapoda</taxon>
        <taxon>Insecta</taxon>
        <taxon>Pterygota</taxon>
        <taxon>Neoptera</taxon>
        <taxon>Endopterygota</taxon>
        <taxon>Hymenoptera</taxon>
        <taxon>Apocrita</taxon>
        <taxon>Aculeata</taxon>
        <taxon>Apoidea</taxon>
        <taxon>Anthophila</taxon>
        <taxon>Apidae</taxon>
        <taxon>Frieseomelitta</taxon>
    </lineage>
</organism>
<dbReference type="EC" id="2.7.1.23" evidence="2"/>
<keyword evidence="6" id="KW-0520">NAD</keyword>
<dbReference type="PANTHER" id="PTHR13158:SF5">
    <property type="entry name" value="NAD KINASE 2, MITOCHONDRIAL"/>
    <property type="match status" value="1"/>
</dbReference>
<dbReference type="PANTHER" id="PTHR13158">
    <property type="match status" value="1"/>
</dbReference>
<dbReference type="InterPro" id="IPR002504">
    <property type="entry name" value="NADK"/>
</dbReference>
<name>A0A833S3C0_9HYME</name>
<evidence type="ECO:0000313" key="7">
    <source>
        <dbReference type="EMBL" id="KAF3420048.1"/>
    </source>
</evidence>
<dbReference type="AlphaFoldDB" id="A0A833S3C0"/>
<evidence type="ECO:0000256" key="2">
    <source>
        <dbReference type="ARBA" id="ARBA00012120"/>
    </source>
</evidence>
<dbReference type="GO" id="GO:0005739">
    <property type="term" value="C:mitochondrion"/>
    <property type="evidence" value="ECO:0007669"/>
    <property type="project" value="TreeGrafter"/>
</dbReference>
<accession>A0A833S3C0</accession>
<dbReference type="InterPro" id="IPR017438">
    <property type="entry name" value="ATP-NAD_kinase_N"/>
</dbReference>
<evidence type="ECO:0000256" key="1">
    <source>
        <dbReference type="ARBA" id="ARBA00010995"/>
    </source>
</evidence>
<keyword evidence="8" id="KW-1185">Reference proteome</keyword>
<dbReference type="GO" id="GO:0003951">
    <property type="term" value="F:NAD+ kinase activity"/>
    <property type="evidence" value="ECO:0007669"/>
    <property type="project" value="UniProtKB-EC"/>
</dbReference>
<dbReference type="SUPFAM" id="SSF111331">
    <property type="entry name" value="NAD kinase/diacylglycerol kinase-like"/>
    <property type="match status" value="1"/>
</dbReference>
<dbReference type="Pfam" id="PF01513">
    <property type="entry name" value="NAD_kinase"/>
    <property type="match status" value="1"/>
</dbReference>
<keyword evidence="4" id="KW-0418">Kinase</keyword>
<dbReference type="EMBL" id="WNWW01001012">
    <property type="protein sequence ID" value="KAF3420048.1"/>
    <property type="molecule type" value="Genomic_DNA"/>
</dbReference>
<keyword evidence="3" id="KW-0808">Transferase</keyword>
<dbReference type="GO" id="GO:0019674">
    <property type="term" value="P:NAD+ metabolic process"/>
    <property type="evidence" value="ECO:0007669"/>
    <property type="project" value="InterPro"/>
</dbReference>